<evidence type="ECO:0000256" key="1">
    <source>
        <dbReference type="SAM" id="MobiDB-lite"/>
    </source>
</evidence>
<feature type="region of interest" description="Disordered" evidence="1">
    <location>
        <begin position="129"/>
        <end position="150"/>
    </location>
</feature>
<keyword evidence="3" id="KW-1185">Reference proteome</keyword>
<dbReference type="Proteomes" id="UP000799753">
    <property type="component" value="Unassembled WGS sequence"/>
</dbReference>
<proteinExistence type="predicted"/>
<organism evidence="2 3">
    <name type="scientific">Massarina eburnea CBS 473.64</name>
    <dbReference type="NCBI Taxonomy" id="1395130"/>
    <lineage>
        <taxon>Eukaryota</taxon>
        <taxon>Fungi</taxon>
        <taxon>Dikarya</taxon>
        <taxon>Ascomycota</taxon>
        <taxon>Pezizomycotina</taxon>
        <taxon>Dothideomycetes</taxon>
        <taxon>Pleosporomycetidae</taxon>
        <taxon>Pleosporales</taxon>
        <taxon>Massarineae</taxon>
        <taxon>Massarinaceae</taxon>
        <taxon>Massarina</taxon>
    </lineage>
</organism>
<evidence type="ECO:0000313" key="2">
    <source>
        <dbReference type="EMBL" id="KAF2642025.1"/>
    </source>
</evidence>
<feature type="compositionally biased region" description="Basic and acidic residues" evidence="1">
    <location>
        <begin position="129"/>
        <end position="141"/>
    </location>
</feature>
<dbReference type="EMBL" id="MU006782">
    <property type="protein sequence ID" value="KAF2642025.1"/>
    <property type="molecule type" value="Genomic_DNA"/>
</dbReference>
<name>A0A6A6S394_9PLEO</name>
<feature type="region of interest" description="Disordered" evidence="1">
    <location>
        <begin position="36"/>
        <end position="57"/>
    </location>
</feature>
<dbReference type="AlphaFoldDB" id="A0A6A6S394"/>
<protein>
    <submittedName>
        <fullName evidence="2">Uncharacterized protein</fullName>
    </submittedName>
</protein>
<evidence type="ECO:0000313" key="3">
    <source>
        <dbReference type="Proteomes" id="UP000799753"/>
    </source>
</evidence>
<reference evidence="2" key="1">
    <citation type="journal article" date="2020" name="Stud. Mycol.">
        <title>101 Dothideomycetes genomes: a test case for predicting lifestyles and emergence of pathogens.</title>
        <authorList>
            <person name="Haridas S."/>
            <person name="Albert R."/>
            <person name="Binder M."/>
            <person name="Bloem J."/>
            <person name="Labutti K."/>
            <person name="Salamov A."/>
            <person name="Andreopoulos B."/>
            <person name="Baker S."/>
            <person name="Barry K."/>
            <person name="Bills G."/>
            <person name="Bluhm B."/>
            <person name="Cannon C."/>
            <person name="Castanera R."/>
            <person name="Culley D."/>
            <person name="Daum C."/>
            <person name="Ezra D."/>
            <person name="Gonzalez J."/>
            <person name="Henrissat B."/>
            <person name="Kuo A."/>
            <person name="Liang C."/>
            <person name="Lipzen A."/>
            <person name="Lutzoni F."/>
            <person name="Magnuson J."/>
            <person name="Mondo S."/>
            <person name="Nolan M."/>
            <person name="Ohm R."/>
            <person name="Pangilinan J."/>
            <person name="Park H.-J."/>
            <person name="Ramirez L."/>
            <person name="Alfaro M."/>
            <person name="Sun H."/>
            <person name="Tritt A."/>
            <person name="Yoshinaga Y."/>
            <person name="Zwiers L.-H."/>
            <person name="Turgeon B."/>
            <person name="Goodwin S."/>
            <person name="Spatafora J."/>
            <person name="Crous P."/>
            <person name="Grigoriev I."/>
        </authorList>
    </citation>
    <scope>NUCLEOTIDE SEQUENCE</scope>
    <source>
        <strain evidence="2">CBS 473.64</strain>
    </source>
</reference>
<sequence>MIECVNTLYNATPRTCPARLLWADILALHGAPVDRLLNNPRHTSGKPKADVSGNRESNGALHPDLVWDVMSTSLRMVRRNLTLVCEMTTEGAWCERYHLHAKMGHNCYQELHKEDQERLEMEREKLDAKLAETADADRMDVDAEEYSEEE</sequence>
<dbReference type="OrthoDB" id="3792834at2759"/>
<gene>
    <name evidence="2" type="ORF">P280DRAFT_468495</name>
</gene>
<accession>A0A6A6S394</accession>